<dbReference type="InterPro" id="IPR036610">
    <property type="entry name" value="PEBP-like_sf"/>
</dbReference>
<comment type="caution">
    <text evidence="1">The sequence shown here is derived from an EMBL/GenBank/DDBJ whole genome shotgun (WGS) entry which is preliminary data.</text>
</comment>
<protein>
    <submittedName>
        <fullName evidence="1">Uncharacterized protein</fullName>
    </submittedName>
</protein>
<dbReference type="PANTHER" id="PTHR11362:SF82">
    <property type="entry name" value="PHOSPHATIDYLETHANOLAMINE-BINDING PROTEIN 4"/>
    <property type="match status" value="1"/>
</dbReference>
<sequence length="86" mass="9758">MEVVNIPGSKVSEGQVINEYVGSAPPNGTDLHRYVFLLYRQPKKFTFDEPYHGDTDAQRGTFLAEAFAKKIQFGEACCWKFFPLPI</sequence>
<reference evidence="1" key="1">
    <citation type="journal article" date="2023" name="Insect Mol. Biol.">
        <title>Genome sequencing provides insights into the evolution of gene families encoding plant cell wall-degrading enzymes in longhorned beetles.</title>
        <authorList>
            <person name="Shin N.R."/>
            <person name="Okamura Y."/>
            <person name="Kirsch R."/>
            <person name="Pauchet Y."/>
        </authorList>
    </citation>
    <scope>NUCLEOTIDE SEQUENCE</scope>
    <source>
        <strain evidence="1">RBIC_L_NR</strain>
    </source>
</reference>
<dbReference type="PANTHER" id="PTHR11362">
    <property type="entry name" value="PHOSPHATIDYLETHANOLAMINE-BINDING PROTEIN"/>
    <property type="match status" value="1"/>
</dbReference>
<evidence type="ECO:0000313" key="2">
    <source>
        <dbReference type="Proteomes" id="UP001162156"/>
    </source>
</evidence>
<gene>
    <name evidence="1" type="ORF">NQ314_013092</name>
</gene>
<name>A0AAV8X7N6_9CUCU</name>
<organism evidence="1 2">
    <name type="scientific">Rhamnusium bicolor</name>
    <dbReference type="NCBI Taxonomy" id="1586634"/>
    <lineage>
        <taxon>Eukaryota</taxon>
        <taxon>Metazoa</taxon>
        <taxon>Ecdysozoa</taxon>
        <taxon>Arthropoda</taxon>
        <taxon>Hexapoda</taxon>
        <taxon>Insecta</taxon>
        <taxon>Pterygota</taxon>
        <taxon>Neoptera</taxon>
        <taxon>Endopterygota</taxon>
        <taxon>Coleoptera</taxon>
        <taxon>Polyphaga</taxon>
        <taxon>Cucujiformia</taxon>
        <taxon>Chrysomeloidea</taxon>
        <taxon>Cerambycidae</taxon>
        <taxon>Lepturinae</taxon>
        <taxon>Rhagiini</taxon>
        <taxon>Rhamnusium</taxon>
    </lineage>
</organism>
<dbReference type="Pfam" id="PF01161">
    <property type="entry name" value="PBP"/>
    <property type="match status" value="1"/>
</dbReference>
<dbReference type="Gene3D" id="3.90.280.10">
    <property type="entry name" value="PEBP-like"/>
    <property type="match status" value="1"/>
</dbReference>
<dbReference type="SUPFAM" id="SSF49777">
    <property type="entry name" value="PEBP-like"/>
    <property type="match status" value="1"/>
</dbReference>
<dbReference type="AlphaFoldDB" id="A0AAV8X7N6"/>
<evidence type="ECO:0000313" key="1">
    <source>
        <dbReference type="EMBL" id="KAJ8934933.1"/>
    </source>
</evidence>
<dbReference type="InterPro" id="IPR008914">
    <property type="entry name" value="PEBP"/>
</dbReference>
<dbReference type="EMBL" id="JANEYF010003651">
    <property type="protein sequence ID" value="KAJ8934933.1"/>
    <property type="molecule type" value="Genomic_DNA"/>
</dbReference>
<dbReference type="Proteomes" id="UP001162156">
    <property type="component" value="Unassembled WGS sequence"/>
</dbReference>
<proteinExistence type="predicted"/>
<keyword evidence="2" id="KW-1185">Reference proteome</keyword>
<dbReference type="CDD" id="cd00866">
    <property type="entry name" value="PEBP_euk"/>
    <property type="match status" value="1"/>
</dbReference>
<accession>A0AAV8X7N6</accession>
<dbReference type="InterPro" id="IPR035810">
    <property type="entry name" value="PEBP_euk"/>
</dbReference>